<evidence type="ECO:0000313" key="2">
    <source>
        <dbReference type="Proteomes" id="UP001153642"/>
    </source>
</evidence>
<protein>
    <submittedName>
        <fullName evidence="1">Uncharacterized protein</fullName>
    </submittedName>
</protein>
<dbReference type="Proteomes" id="UP001153642">
    <property type="component" value="Unassembled WGS sequence"/>
</dbReference>
<proteinExistence type="predicted"/>
<keyword evidence="2" id="KW-1185">Reference proteome</keyword>
<gene>
    <name evidence="1" type="ORF">OSR52_03215</name>
</gene>
<dbReference type="RefSeq" id="WP_277898622.1">
    <property type="nucleotide sequence ID" value="NZ_JAPMUA010000001.1"/>
</dbReference>
<organism evidence="1 2">
    <name type="scientific">Galbibacter pacificus</name>
    <dbReference type="NCBI Taxonomy" id="2996052"/>
    <lineage>
        <taxon>Bacteria</taxon>
        <taxon>Pseudomonadati</taxon>
        <taxon>Bacteroidota</taxon>
        <taxon>Flavobacteriia</taxon>
        <taxon>Flavobacteriales</taxon>
        <taxon>Flavobacteriaceae</taxon>
        <taxon>Galbibacter</taxon>
    </lineage>
</organism>
<dbReference type="EMBL" id="JAPMUA010000001">
    <property type="protein sequence ID" value="MDG3584865.1"/>
    <property type="molecule type" value="Genomic_DNA"/>
</dbReference>
<sequence length="416" mass="46671">MQIHKLKGGCKIIGNNIVSVNATEAYNDIGYHAKKNDRLPMVYVDIDDNTNTFSSSSASLELPETTNKIVKVGLYWAATYQYGKGDIKKKENEYMYTNEADRVDDFNIILFKAPDSAYTTVTGKILEDQKDSIGRPYLCYADVTEVLNGSKKTSGSYTVANMRASEGHILGGSSGGWMLMVVYENPEEPLRQIDIYEGFKSVSESFFEVEVDIGDNFNKETDNAQLFLGVLEGDERLKTDEVTIKAQDYAEKKPLYSKVRPQNNFFNSSITYFGEIVDNRNPNSINTLGFDLATMDITKYKSSGSGKLGIKFNSVRDAFLLFFMGVAKEIHANETSVAKQIAVKDTVVNLTDSLKIRESFRIEGISSGYYLVTNVFSNDELASKWKLRVETLGLKPKSFVNPKKIGNIFMWPREKA</sequence>
<comment type="caution">
    <text evidence="1">The sequence shown here is derived from an EMBL/GenBank/DDBJ whole genome shotgun (WGS) entry which is preliminary data.</text>
</comment>
<evidence type="ECO:0000313" key="1">
    <source>
        <dbReference type="EMBL" id="MDG3584865.1"/>
    </source>
</evidence>
<accession>A0ABT6FNM7</accession>
<name>A0ABT6FNM7_9FLAO</name>
<reference evidence="1" key="1">
    <citation type="submission" date="2022-11" db="EMBL/GenBank/DDBJ databases">
        <title>High-quality draft genome sequence of Galbibacter sp. strain CMA-7.</title>
        <authorList>
            <person name="Wei L."/>
            <person name="Dong C."/>
            <person name="Shao Z."/>
        </authorList>
    </citation>
    <scope>NUCLEOTIDE SEQUENCE</scope>
    <source>
        <strain evidence="1">CMA-7</strain>
    </source>
</reference>